<feature type="domain" description="Helicase C-terminal" evidence="10">
    <location>
        <begin position="473"/>
        <end position="646"/>
    </location>
</feature>
<proteinExistence type="predicted"/>
<sequence length="718" mass="78615">MSELDTPLSLRLPAPTARKLAKAGFETVEDLLLCAPRRYYHWGALTPMSMLHEGEDVTILAQVARANLVANRSRQGVRLEVQLTDGMTTMNATFFAHNEYKLAVHQRLLKPGASFLFAGKVGSYRGTLSLVHPSFEGMDDASDSAEERSQRPIPIYPTSGGITSWIMARSITMILDSLDDESIDDVIPADIREQRKLPNRATALRMLHQPSTDDDYKQAKTTFAFEEAFTLQCILARRRYGERSLVAPACPLTLSHAVTEFIASLPFTLTDAQSRALKEIDADMNQTIPMQRLLQGDVGSGKTVVALAALIAAVDAGHQGALVAPTEVLAGQHLESMRALAQGVMVDGKPVDIRLLTGSTPPGARREMSALIEAGEPLIVVGTHALFSDSVAFKDLGVVIVDEQHRFGVEQRDTLRTSGGGRSAHQLVMTATPIPRTVAMTVFGDLEETRMAEMPAGRTPVQTFLVDSANSVWMERLWARAHEEIERGGRVYVVCPRIDETDEVTDAEGEEANRPPLASVEKVSQTLRRLPALGAHRIETLTGRTPPAEKTQIMERFASGESPILVSTTVIEVGVDVKSATMMVIVDAQQFGLAQLHQLRGRVGRSSTPSVTMAVHRSDLNPDSMERLEAFASTTDGFELAEKDVQLRREGDVLGAGQSGRSSHLRFLSVRRDERIISHARSDALRIIEEDPQLMNHPELACALRRLSADSLAWISMS</sequence>
<dbReference type="Proteomes" id="UP000234545">
    <property type="component" value="Unassembled WGS sequence"/>
</dbReference>
<dbReference type="GO" id="GO:0006281">
    <property type="term" value="P:DNA repair"/>
    <property type="evidence" value="ECO:0007669"/>
    <property type="project" value="UniProtKB-KW"/>
</dbReference>
<keyword evidence="1" id="KW-0547">Nucleotide-binding</keyword>
<evidence type="ECO:0000313" key="11">
    <source>
        <dbReference type="EMBL" id="PKY67220.1"/>
    </source>
</evidence>
<feature type="domain" description="Helicase ATP-binding" evidence="9">
    <location>
        <begin position="283"/>
        <end position="451"/>
    </location>
</feature>
<evidence type="ECO:0000256" key="8">
    <source>
        <dbReference type="ARBA" id="ARBA00049819"/>
    </source>
</evidence>
<evidence type="ECO:0000259" key="10">
    <source>
        <dbReference type="PROSITE" id="PS51194"/>
    </source>
</evidence>
<keyword evidence="2" id="KW-0227">DNA damage</keyword>
<dbReference type="Pfam" id="PF19833">
    <property type="entry name" value="RecG_dom3_C"/>
    <property type="match status" value="1"/>
</dbReference>
<evidence type="ECO:0000256" key="6">
    <source>
        <dbReference type="ARBA" id="ARBA00023125"/>
    </source>
</evidence>
<evidence type="ECO:0000256" key="5">
    <source>
        <dbReference type="ARBA" id="ARBA00022840"/>
    </source>
</evidence>
<dbReference type="Pfam" id="PF17191">
    <property type="entry name" value="RecG_wedge"/>
    <property type="match status" value="1"/>
</dbReference>
<dbReference type="GO" id="GO:0016787">
    <property type="term" value="F:hydrolase activity"/>
    <property type="evidence" value="ECO:0007669"/>
    <property type="project" value="UniProtKB-KW"/>
</dbReference>
<dbReference type="GO" id="GO:0003678">
    <property type="term" value="F:DNA helicase activity"/>
    <property type="evidence" value="ECO:0007669"/>
    <property type="project" value="TreeGrafter"/>
</dbReference>
<keyword evidence="4 11" id="KW-0347">Helicase</keyword>
<dbReference type="InterPro" id="IPR033454">
    <property type="entry name" value="RecG_wedge"/>
</dbReference>
<dbReference type="Gene3D" id="2.40.50.140">
    <property type="entry name" value="Nucleic acid-binding proteins"/>
    <property type="match status" value="1"/>
</dbReference>
<evidence type="ECO:0000256" key="3">
    <source>
        <dbReference type="ARBA" id="ARBA00022801"/>
    </source>
</evidence>
<dbReference type="PROSITE" id="PS51194">
    <property type="entry name" value="HELICASE_CTER"/>
    <property type="match status" value="1"/>
</dbReference>
<dbReference type="Pfam" id="PF00270">
    <property type="entry name" value="DEAD"/>
    <property type="match status" value="1"/>
</dbReference>
<dbReference type="InterPro" id="IPR014001">
    <property type="entry name" value="Helicase_ATP-bd"/>
</dbReference>
<dbReference type="Gene3D" id="3.40.50.300">
    <property type="entry name" value="P-loop containing nucleotide triphosphate hydrolases"/>
    <property type="match status" value="2"/>
</dbReference>
<dbReference type="GO" id="GO:0005524">
    <property type="term" value="F:ATP binding"/>
    <property type="evidence" value="ECO:0007669"/>
    <property type="project" value="UniProtKB-KW"/>
</dbReference>
<dbReference type="OrthoDB" id="9804325at2"/>
<keyword evidence="3" id="KW-0378">Hydrolase</keyword>
<dbReference type="EMBL" id="PKKJ01000001">
    <property type="protein sequence ID" value="PKY67220.1"/>
    <property type="molecule type" value="Genomic_DNA"/>
</dbReference>
<gene>
    <name evidence="11" type="ORF">CYJ25_00490</name>
</gene>
<evidence type="ECO:0000256" key="1">
    <source>
        <dbReference type="ARBA" id="ARBA00022741"/>
    </source>
</evidence>
<dbReference type="PANTHER" id="PTHR47964:SF1">
    <property type="entry name" value="ATP-DEPENDENT DNA HELICASE HOMOLOG RECG, CHLOROPLASTIC"/>
    <property type="match status" value="1"/>
</dbReference>
<dbReference type="InterPro" id="IPR001650">
    <property type="entry name" value="Helicase_C-like"/>
</dbReference>
<dbReference type="SMART" id="SM00490">
    <property type="entry name" value="HELICc"/>
    <property type="match status" value="1"/>
</dbReference>
<evidence type="ECO:0000256" key="2">
    <source>
        <dbReference type="ARBA" id="ARBA00022763"/>
    </source>
</evidence>
<evidence type="ECO:0000256" key="7">
    <source>
        <dbReference type="ARBA" id="ARBA00023204"/>
    </source>
</evidence>
<evidence type="ECO:0000256" key="4">
    <source>
        <dbReference type="ARBA" id="ARBA00022806"/>
    </source>
</evidence>
<reference evidence="11 12" key="1">
    <citation type="submission" date="2017-12" db="EMBL/GenBank/DDBJ databases">
        <title>Phylogenetic diversity of female urinary microbiome.</title>
        <authorList>
            <person name="Thomas-White K."/>
            <person name="Wolfe A.J."/>
        </authorList>
    </citation>
    <scope>NUCLEOTIDE SEQUENCE [LARGE SCALE GENOMIC DNA]</scope>
    <source>
        <strain evidence="11 12">UMB0250</strain>
    </source>
</reference>
<dbReference type="PANTHER" id="PTHR47964">
    <property type="entry name" value="ATP-DEPENDENT DNA HELICASE HOMOLOG RECG, CHLOROPLASTIC"/>
    <property type="match status" value="1"/>
</dbReference>
<dbReference type="InterPro" id="IPR047112">
    <property type="entry name" value="RecG/Mfd"/>
</dbReference>
<dbReference type="RefSeq" id="WP_101627692.1">
    <property type="nucleotide sequence ID" value="NZ_PKKJ01000001.1"/>
</dbReference>
<dbReference type="SUPFAM" id="SSF52540">
    <property type="entry name" value="P-loop containing nucleoside triphosphate hydrolases"/>
    <property type="match status" value="2"/>
</dbReference>
<dbReference type="SMART" id="SM00487">
    <property type="entry name" value="DEXDc"/>
    <property type="match status" value="1"/>
</dbReference>
<dbReference type="Pfam" id="PF00271">
    <property type="entry name" value="Helicase_C"/>
    <property type="match status" value="1"/>
</dbReference>
<accession>A0A2I1I7Y0</accession>
<keyword evidence="7" id="KW-0234">DNA repair</keyword>
<comment type="caution">
    <text evidence="11">The sequence shown here is derived from an EMBL/GenBank/DDBJ whole genome shotgun (WGS) entry which is preliminary data.</text>
</comment>
<evidence type="ECO:0000313" key="12">
    <source>
        <dbReference type="Proteomes" id="UP000234545"/>
    </source>
</evidence>
<dbReference type="GO" id="GO:0003677">
    <property type="term" value="F:DNA binding"/>
    <property type="evidence" value="ECO:0007669"/>
    <property type="project" value="UniProtKB-KW"/>
</dbReference>
<organism evidence="11 12">
    <name type="scientific">Schaalia turicensis</name>
    <dbReference type="NCBI Taxonomy" id="131111"/>
    <lineage>
        <taxon>Bacteria</taxon>
        <taxon>Bacillati</taxon>
        <taxon>Actinomycetota</taxon>
        <taxon>Actinomycetes</taxon>
        <taxon>Actinomycetales</taxon>
        <taxon>Actinomycetaceae</taxon>
        <taxon>Schaalia</taxon>
    </lineage>
</organism>
<dbReference type="InterPro" id="IPR027417">
    <property type="entry name" value="P-loop_NTPase"/>
</dbReference>
<evidence type="ECO:0000259" key="9">
    <source>
        <dbReference type="PROSITE" id="PS51192"/>
    </source>
</evidence>
<dbReference type="InterPro" id="IPR011545">
    <property type="entry name" value="DEAD/DEAH_box_helicase_dom"/>
</dbReference>
<keyword evidence="6" id="KW-0238">DNA-binding</keyword>
<keyword evidence="5" id="KW-0067">ATP-binding</keyword>
<dbReference type="CDD" id="cd04488">
    <property type="entry name" value="RecG_wedge_OBF"/>
    <property type="match status" value="1"/>
</dbReference>
<dbReference type="AlphaFoldDB" id="A0A2I1I7Y0"/>
<dbReference type="InterPro" id="IPR045562">
    <property type="entry name" value="RecG_dom3_C"/>
</dbReference>
<protein>
    <recommendedName>
        <fullName evidence="8">Probable DNA 3'-5' helicase RecG</fullName>
    </recommendedName>
</protein>
<name>A0A2I1I7Y0_9ACTO</name>
<dbReference type="PROSITE" id="PS51192">
    <property type="entry name" value="HELICASE_ATP_BIND_1"/>
    <property type="match status" value="1"/>
</dbReference>
<dbReference type="InterPro" id="IPR012340">
    <property type="entry name" value="NA-bd_OB-fold"/>
</dbReference>
<dbReference type="SUPFAM" id="SSF50249">
    <property type="entry name" value="Nucleic acid-binding proteins"/>
    <property type="match status" value="1"/>
</dbReference>